<evidence type="ECO:0000313" key="2">
    <source>
        <dbReference type="Proteomes" id="UP001219901"/>
    </source>
</evidence>
<dbReference type="Proteomes" id="UP001219901">
    <property type="component" value="Chromosome"/>
</dbReference>
<reference evidence="1 2" key="1">
    <citation type="submission" date="2019-11" db="EMBL/GenBank/DDBJ databases">
        <authorList>
            <person name="Cho J.-C."/>
        </authorList>
    </citation>
    <scope>NUCLEOTIDE SEQUENCE [LARGE SCALE GENOMIC DNA]</scope>
    <source>
        <strain evidence="1 2">JH1073</strain>
    </source>
</reference>
<proteinExistence type="predicted"/>
<dbReference type="EMBL" id="CP046147">
    <property type="protein sequence ID" value="WFG38795.1"/>
    <property type="molecule type" value="Genomic_DNA"/>
</dbReference>
<sequence length="105" mass="11281">MSSVVVLYSVEIAKLAVVRKDADKISDVEVSKTVTWVCDYQLPGHNAHHAQLASIPGYLMGIYPVDIASTAGLIGSPALHDLIDWRWTNPPPGGMYVIILAHSGA</sequence>
<protein>
    <submittedName>
        <fullName evidence="1">Uncharacterized protein</fullName>
    </submittedName>
</protein>
<name>A0AAJ6CUI4_9CHLR</name>
<dbReference type="AlphaFoldDB" id="A0AAJ6CUI4"/>
<evidence type="ECO:0000313" key="1">
    <source>
        <dbReference type="EMBL" id="WFG38795.1"/>
    </source>
</evidence>
<keyword evidence="2" id="KW-1185">Reference proteome</keyword>
<accession>A0AAJ6CUI4</accession>
<organism evidence="1 2">
    <name type="scientific">Candidatus Lucifugimonas marina</name>
    <dbReference type="NCBI Taxonomy" id="3038979"/>
    <lineage>
        <taxon>Bacteria</taxon>
        <taxon>Bacillati</taxon>
        <taxon>Chloroflexota</taxon>
        <taxon>Dehalococcoidia</taxon>
        <taxon>SAR202 cluster</taxon>
        <taxon>Candidatus Lucifugimonadales</taxon>
        <taxon>Candidatus Lucifugimonadaceae</taxon>
        <taxon>Candidatus Lucifugimonas</taxon>
    </lineage>
</organism>
<gene>
    <name evidence="1" type="ORF">GKO48_03940</name>
</gene>
<reference evidence="2" key="2">
    <citation type="submission" date="2023-06" db="EMBL/GenBank/DDBJ databases">
        <title>Pangenomics reveal diversification of enzyme families and niche specialization in globally abundant SAR202 bacteria.</title>
        <authorList>
            <person name="Saw J.H.W."/>
        </authorList>
    </citation>
    <scope>NUCLEOTIDE SEQUENCE [LARGE SCALE GENOMIC DNA]</scope>
    <source>
        <strain evidence="2">JH1073</strain>
    </source>
</reference>
<dbReference type="RefSeq" id="WP_342827268.1">
    <property type="nucleotide sequence ID" value="NZ_CP046147.1"/>
</dbReference>